<protein>
    <submittedName>
        <fullName evidence="3">Transposase</fullName>
    </submittedName>
</protein>
<evidence type="ECO:0000313" key="4">
    <source>
        <dbReference type="Proteomes" id="UP001606302"/>
    </source>
</evidence>
<dbReference type="EMBL" id="JBIGHX010000007">
    <property type="protein sequence ID" value="MFG6463727.1"/>
    <property type="molecule type" value="Genomic_DNA"/>
</dbReference>
<evidence type="ECO:0000256" key="1">
    <source>
        <dbReference type="SAM" id="MobiDB-lite"/>
    </source>
</evidence>
<evidence type="ECO:0000259" key="2">
    <source>
        <dbReference type="SMART" id="SM01126"/>
    </source>
</evidence>
<dbReference type="InterPro" id="IPR024445">
    <property type="entry name" value="Tnp_ISXO2-like"/>
</dbReference>
<feature type="compositionally biased region" description="Basic and acidic residues" evidence="1">
    <location>
        <begin position="229"/>
        <end position="246"/>
    </location>
</feature>
<feature type="domain" description="ISXO2-like transposase" evidence="2">
    <location>
        <begin position="170"/>
        <end position="381"/>
    </location>
</feature>
<organism evidence="3 4">
    <name type="scientific">Pelomonas lactea</name>
    <dbReference type="NCBI Taxonomy" id="3299030"/>
    <lineage>
        <taxon>Bacteria</taxon>
        <taxon>Pseudomonadati</taxon>
        <taxon>Pseudomonadota</taxon>
        <taxon>Betaproteobacteria</taxon>
        <taxon>Burkholderiales</taxon>
        <taxon>Sphaerotilaceae</taxon>
        <taxon>Roseateles</taxon>
    </lineage>
</organism>
<feature type="region of interest" description="Disordered" evidence="1">
    <location>
        <begin position="183"/>
        <end position="204"/>
    </location>
</feature>
<dbReference type="Proteomes" id="UP001606302">
    <property type="component" value="Unassembled WGS sequence"/>
</dbReference>
<keyword evidence="4" id="KW-1185">Reference proteome</keyword>
<dbReference type="SMART" id="SM01126">
    <property type="entry name" value="DDE_Tnp_IS1595"/>
    <property type="match status" value="1"/>
</dbReference>
<dbReference type="Pfam" id="PF12762">
    <property type="entry name" value="DDE_Tnp_IS1595"/>
    <property type="match status" value="1"/>
</dbReference>
<evidence type="ECO:0000313" key="3">
    <source>
        <dbReference type="EMBL" id="MFG6463727.1"/>
    </source>
</evidence>
<feature type="region of interest" description="Disordered" evidence="1">
    <location>
        <begin position="225"/>
        <end position="253"/>
    </location>
</feature>
<feature type="region of interest" description="Disordered" evidence="1">
    <location>
        <begin position="1"/>
        <end position="34"/>
    </location>
</feature>
<proteinExistence type="predicted"/>
<comment type="caution">
    <text evidence="3">The sequence shown here is derived from an EMBL/GenBank/DDBJ whole genome shotgun (WGS) entry which is preliminary data.</text>
</comment>
<feature type="compositionally biased region" description="Basic and acidic residues" evidence="1">
    <location>
        <begin position="439"/>
        <end position="449"/>
    </location>
</feature>
<gene>
    <name evidence="3" type="ORF">ACG04Q_19290</name>
</gene>
<feature type="region of interest" description="Disordered" evidence="1">
    <location>
        <begin position="424"/>
        <end position="449"/>
    </location>
</feature>
<name>A0ABW7GPG1_9BURK</name>
<reference evidence="3 4" key="1">
    <citation type="submission" date="2024-08" db="EMBL/GenBank/DDBJ databases">
        <authorList>
            <person name="Lu H."/>
        </authorList>
    </citation>
    <scope>NUCLEOTIDE SEQUENCE [LARGE SCALE GENOMIC DNA]</scope>
    <source>
        <strain evidence="3 4">DXS20W</strain>
    </source>
</reference>
<accession>A0ABW7GPG1</accession>
<sequence>MSGEAGTATLNAAALPASRPRRTSVHRPPSAGARYRASKRSIEENYLATVYRWDEDRVRREFARLRWGSHTEMPCPHCGTIDEHTWTAAREDWRCVFCRKYFDVTTNTLLDSCKRSLQSVYVQTLLWSCGSAGIPALTLREMVGTVSYNTAFSLTARLREGLVRGQNTGLIAGVVEIDGAHASGHDAAGKRGRPLRQQQPKTVEEADAKAKAIVDAFNAKQAKRNLSAEQKKAAKTEQVELRDQGAVRDPNTGQVLPLNRRMVITLRRRSGNPGDGSVWTKVGVGMAETPEVVEHLATRHVLIPESVLATDEGVAFKKLGKQFRLHQTVNHGETLVGPDGEHNNLAESFTARQDRAEAGIYLNVEPKYLMDYACETAFREDHRRVPAPVRTAKLLFWALNVGRSHYWRGYTHGKNRKHELLVPEQLPVGSSSGPAPREPGSEMDGRPPR</sequence>